<dbReference type="Gene3D" id="1.10.287.1490">
    <property type="match status" value="1"/>
</dbReference>
<evidence type="ECO:0000313" key="3">
    <source>
        <dbReference type="EMBL" id="KAJ1083195.1"/>
    </source>
</evidence>
<dbReference type="AlphaFoldDB" id="A0AAV7L5U1"/>
<proteinExistence type="predicted"/>
<keyword evidence="1" id="KW-0175">Coiled coil</keyword>
<feature type="coiled-coil region" evidence="1">
    <location>
        <begin position="80"/>
        <end position="142"/>
    </location>
</feature>
<comment type="caution">
    <text evidence="3">The sequence shown here is derived from an EMBL/GenBank/DDBJ whole genome shotgun (WGS) entry which is preliminary data.</text>
</comment>
<name>A0AAV7L5U1_PLEWA</name>
<gene>
    <name evidence="3" type="ORF">NDU88_003355</name>
</gene>
<keyword evidence="4" id="KW-1185">Reference proteome</keyword>
<dbReference type="EMBL" id="JANPWB010000016">
    <property type="protein sequence ID" value="KAJ1083195.1"/>
    <property type="molecule type" value="Genomic_DNA"/>
</dbReference>
<accession>A0AAV7L5U1</accession>
<protein>
    <submittedName>
        <fullName evidence="3">Uncharacterized protein</fullName>
    </submittedName>
</protein>
<evidence type="ECO:0000313" key="4">
    <source>
        <dbReference type="Proteomes" id="UP001066276"/>
    </source>
</evidence>
<sequence>MAPEHNASEMASQRHTKKEGSLRDLFAKTPAKKARPDEPPVIEGDAAKSQEVQGGGDAPLTRSFMEHLFGTLHGDFDTLKQEIAADVKEIKREVVELGQRIDTLEQARDTREEELDSHRRELLALQDKNQELQYQIEDLENRVATLWETVKAVIRGHFIGIAARFNKAWRTKRQQLEDDIRLLEATHGRSGSLAMQRQITTLRKQLRALDSDRVEYALLRTKQKYYTGAIRRDIYWPIGFGRRWRDAV</sequence>
<dbReference type="Proteomes" id="UP001066276">
    <property type="component" value="Chromosome 12"/>
</dbReference>
<evidence type="ECO:0000256" key="2">
    <source>
        <dbReference type="SAM" id="MobiDB-lite"/>
    </source>
</evidence>
<reference evidence="3" key="1">
    <citation type="journal article" date="2022" name="bioRxiv">
        <title>Sequencing and chromosome-scale assembly of the giantPleurodeles waltlgenome.</title>
        <authorList>
            <person name="Brown T."/>
            <person name="Elewa A."/>
            <person name="Iarovenko S."/>
            <person name="Subramanian E."/>
            <person name="Araus A.J."/>
            <person name="Petzold A."/>
            <person name="Susuki M."/>
            <person name="Suzuki K.-i.T."/>
            <person name="Hayashi T."/>
            <person name="Toyoda A."/>
            <person name="Oliveira C."/>
            <person name="Osipova E."/>
            <person name="Leigh N.D."/>
            <person name="Simon A."/>
            <person name="Yun M.H."/>
        </authorList>
    </citation>
    <scope>NUCLEOTIDE SEQUENCE</scope>
    <source>
        <strain evidence="3">20211129_DDA</strain>
        <tissue evidence="3">Liver</tissue>
    </source>
</reference>
<evidence type="ECO:0000256" key="1">
    <source>
        <dbReference type="SAM" id="Coils"/>
    </source>
</evidence>
<organism evidence="3 4">
    <name type="scientific">Pleurodeles waltl</name>
    <name type="common">Iberian ribbed newt</name>
    <dbReference type="NCBI Taxonomy" id="8319"/>
    <lineage>
        <taxon>Eukaryota</taxon>
        <taxon>Metazoa</taxon>
        <taxon>Chordata</taxon>
        <taxon>Craniata</taxon>
        <taxon>Vertebrata</taxon>
        <taxon>Euteleostomi</taxon>
        <taxon>Amphibia</taxon>
        <taxon>Batrachia</taxon>
        <taxon>Caudata</taxon>
        <taxon>Salamandroidea</taxon>
        <taxon>Salamandridae</taxon>
        <taxon>Pleurodelinae</taxon>
        <taxon>Pleurodeles</taxon>
    </lineage>
</organism>
<feature type="region of interest" description="Disordered" evidence="2">
    <location>
        <begin position="1"/>
        <end position="60"/>
    </location>
</feature>